<evidence type="ECO:0000259" key="6">
    <source>
        <dbReference type="PROSITE" id="PS50848"/>
    </source>
</evidence>
<dbReference type="Proteomes" id="UP000712600">
    <property type="component" value="Unassembled WGS sequence"/>
</dbReference>
<name>A0A8S9RPP0_BRACR</name>
<keyword evidence="2" id="KW-0238">DNA-binding</keyword>
<evidence type="ECO:0000313" key="7">
    <source>
        <dbReference type="EMBL" id="KAF3574779.1"/>
    </source>
</evidence>
<dbReference type="SMART" id="SM00234">
    <property type="entry name" value="START"/>
    <property type="match status" value="1"/>
</dbReference>
<gene>
    <name evidence="7" type="ORF">F2Q69_00061009</name>
</gene>
<evidence type="ECO:0000256" key="2">
    <source>
        <dbReference type="ARBA" id="ARBA00023125"/>
    </source>
</evidence>
<organism evidence="7 8">
    <name type="scientific">Brassica cretica</name>
    <name type="common">Mustard</name>
    <dbReference type="NCBI Taxonomy" id="69181"/>
    <lineage>
        <taxon>Eukaryota</taxon>
        <taxon>Viridiplantae</taxon>
        <taxon>Streptophyta</taxon>
        <taxon>Embryophyta</taxon>
        <taxon>Tracheophyta</taxon>
        <taxon>Spermatophyta</taxon>
        <taxon>Magnoliopsida</taxon>
        <taxon>eudicotyledons</taxon>
        <taxon>Gunneridae</taxon>
        <taxon>Pentapetalae</taxon>
        <taxon>rosids</taxon>
        <taxon>malvids</taxon>
        <taxon>Brassicales</taxon>
        <taxon>Brassicaceae</taxon>
        <taxon>Brassiceae</taxon>
        <taxon>Brassica</taxon>
    </lineage>
</organism>
<dbReference type="PROSITE" id="PS50848">
    <property type="entry name" value="START"/>
    <property type="match status" value="1"/>
</dbReference>
<dbReference type="GO" id="GO:0008289">
    <property type="term" value="F:lipid binding"/>
    <property type="evidence" value="ECO:0007669"/>
    <property type="project" value="InterPro"/>
</dbReference>
<protein>
    <recommendedName>
        <fullName evidence="6">START domain-containing protein</fullName>
    </recommendedName>
</protein>
<dbReference type="InterPro" id="IPR042160">
    <property type="entry name" value="HD-Zip_IV"/>
</dbReference>
<dbReference type="InterPro" id="IPR023393">
    <property type="entry name" value="START-like_dom_sf"/>
</dbReference>
<dbReference type="EMBL" id="QGKX02000095">
    <property type="protein sequence ID" value="KAF3574779.1"/>
    <property type="molecule type" value="Genomic_DNA"/>
</dbReference>
<sequence>MDLEEDRRHSKRQHEHINMLSFVADSEYGIPKRCPCGGRLINEVRGKEDYKTLPGKRFFICRNYEADGLHYRQPWVIGVQEELERLTKREQVNSLNEQVYDLTVQVYSLEKVGRDSLIFSLFKCHGLEVTVLQVTGWKFRLLQVNLSGRYLCLFAVYSRESVKSSELFSSIIASSKTLAVISSGLRGNHGDALHLMLEELQVLSPLVPTREFSVLRYCQQIEHGTWAIVNVSYELPQFITHARSYRFPSGCLIQDLSNGYSKVSWVEHVEVEEQEPIHEMFKDNVREGIAFGAERWIATLQRMCERFTALLEPATSSRDLKGVIPSPEGKQSIMRLAQRMVSNFCLSVGTSNNTRTPVFSGLDALGIRVTSYKSQHEPNGMVLCAATSFWLPVSPQNVFNYLKDERTRPQWDVLLNGNSVQEVAHIANGPHPGNCISVLRGFNASSSQNNMLILQESCVDSSGSLVVYTPADLSALNMAMTGQDTSYIPILPSGFAVLPEGGRNNQNAEIKAEGGGGGGGSLITVGFQIMVSSLQSGKLNMESMETVNNLISTTVHQIKTTLNSPSAA</sequence>
<dbReference type="Pfam" id="PF01852">
    <property type="entry name" value="START"/>
    <property type="match status" value="1"/>
</dbReference>
<evidence type="ECO:0000256" key="5">
    <source>
        <dbReference type="ARBA" id="ARBA00023242"/>
    </source>
</evidence>
<dbReference type="PANTHER" id="PTHR45654">
    <property type="entry name" value="HOMEOBOX-LEUCINE ZIPPER PROTEIN MERISTEM L1"/>
    <property type="match status" value="1"/>
</dbReference>
<dbReference type="Pfam" id="PF25797">
    <property type="entry name" value="PDF2_C"/>
    <property type="match status" value="1"/>
</dbReference>
<dbReference type="SUPFAM" id="SSF55961">
    <property type="entry name" value="Bet v1-like"/>
    <property type="match status" value="2"/>
</dbReference>
<dbReference type="PANTHER" id="PTHR45654:SF102">
    <property type="entry name" value="(RAPE) HYPOTHETICAL PROTEIN"/>
    <property type="match status" value="1"/>
</dbReference>
<dbReference type="Gene3D" id="3.30.530.20">
    <property type="match status" value="1"/>
</dbReference>
<evidence type="ECO:0000256" key="4">
    <source>
        <dbReference type="ARBA" id="ARBA00023163"/>
    </source>
</evidence>
<dbReference type="AlphaFoldDB" id="A0A8S9RPP0"/>
<proteinExistence type="predicted"/>
<dbReference type="InterPro" id="IPR057993">
    <property type="entry name" value="HD-Zip_IV_C"/>
</dbReference>
<accession>A0A8S9RPP0</accession>
<comment type="caution">
    <text evidence="7">The sequence shown here is derived from an EMBL/GenBank/DDBJ whole genome shotgun (WGS) entry which is preliminary data.</text>
</comment>
<keyword evidence="1" id="KW-0805">Transcription regulation</keyword>
<feature type="domain" description="START" evidence="6">
    <location>
        <begin position="137"/>
        <end position="309"/>
    </location>
</feature>
<dbReference type="InterPro" id="IPR002913">
    <property type="entry name" value="START_lipid-bd_dom"/>
</dbReference>
<evidence type="ECO:0000256" key="3">
    <source>
        <dbReference type="ARBA" id="ARBA00023155"/>
    </source>
</evidence>
<keyword evidence="3" id="KW-0371">Homeobox</keyword>
<keyword evidence="4" id="KW-0804">Transcription</keyword>
<keyword evidence="5" id="KW-0539">Nucleus</keyword>
<dbReference type="GO" id="GO:0003677">
    <property type="term" value="F:DNA binding"/>
    <property type="evidence" value="ECO:0007669"/>
    <property type="project" value="UniProtKB-KW"/>
</dbReference>
<evidence type="ECO:0000313" key="8">
    <source>
        <dbReference type="Proteomes" id="UP000712600"/>
    </source>
</evidence>
<evidence type="ECO:0000256" key="1">
    <source>
        <dbReference type="ARBA" id="ARBA00023015"/>
    </source>
</evidence>
<reference evidence="7" key="1">
    <citation type="submission" date="2019-12" db="EMBL/GenBank/DDBJ databases">
        <title>Genome sequencing and annotation of Brassica cretica.</title>
        <authorList>
            <person name="Studholme D.J."/>
            <person name="Sarris P."/>
        </authorList>
    </citation>
    <scope>NUCLEOTIDE SEQUENCE</scope>
    <source>
        <strain evidence="7">PFS-109/04</strain>
        <tissue evidence="7">Leaf</tissue>
    </source>
</reference>